<evidence type="ECO:0000256" key="4">
    <source>
        <dbReference type="RuleBase" id="RU003624"/>
    </source>
</evidence>
<keyword evidence="7" id="KW-0496">Mitochondrion</keyword>
<organism evidence="7">
    <name type="scientific">Gnetum gnemon</name>
    <name type="common">Spanish joint-fir</name>
    <name type="synonym">Gnetum acutatum</name>
    <dbReference type="NCBI Taxonomy" id="3382"/>
    <lineage>
        <taxon>Eukaryota</taxon>
        <taxon>Viridiplantae</taxon>
        <taxon>Streptophyta</taxon>
        <taxon>Embryophyta</taxon>
        <taxon>Tracheophyta</taxon>
        <taxon>Spermatophyta</taxon>
        <taxon>Gnetopsida</taxon>
        <taxon>Gnetidae</taxon>
        <taxon>Gnetales</taxon>
        <taxon>Gnetaceae</taxon>
        <taxon>Gnetum</taxon>
    </lineage>
</organism>
<reference evidence="7" key="1">
    <citation type="submission" date="2014-09" db="EMBL/GenBank/DDBJ databases">
        <title>Complete mitochondrial genome of Ginkgo biloba and comparative analysis of mitogenomic diversity in gymnosperms.</title>
        <authorList>
            <person name="Guo W."/>
            <person name="Fan W."/>
            <person name="Mower J.P."/>
        </authorList>
    </citation>
    <scope>NUCLEOTIDE SEQUENCE</scope>
</reference>
<dbReference type="PANTHER" id="PTHR35928">
    <property type="entry name" value="RIBOSOMAL PROTEIN S3, MITOCHONDRIAL"/>
    <property type="match status" value="1"/>
</dbReference>
<dbReference type="Pfam" id="PF00189">
    <property type="entry name" value="Ribosomal_S3_C"/>
    <property type="match status" value="1"/>
</dbReference>
<evidence type="ECO:0000256" key="1">
    <source>
        <dbReference type="ARBA" id="ARBA00010761"/>
    </source>
</evidence>
<dbReference type="InterPro" id="IPR018280">
    <property type="entry name" value="Ribosomal_uS3_CS"/>
</dbReference>
<dbReference type="PROSITE" id="PS00548">
    <property type="entry name" value="RIBOSOMAL_S3"/>
    <property type="match status" value="1"/>
</dbReference>
<name>A0A0N7AKE7_GNEGN</name>
<evidence type="ECO:0000313" key="7">
    <source>
        <dbReference type="EMBL" id="AJP33519.1"/>
    </source>
</evidence>
<evidence type="ECO:0000259" key="6">
    <source>
        <dbReference type="Pfam" id="PF00189"/>
    </source>
</evidence>
<sequence length="708" mass="80322">VARKGNPISVRLNLNRSSDPNRFSDYYYGDFVYQYVNLRDYSVSIRPPTRGCPFGFRLGRFILHHSPKRTFIHLSISRRPRRLKRRGKSRLYPGRRWAFGKVRLIGPDDGEERNEVRGARSASFYTYSRAKLANMTFVFGRGAGETVKSTGLPAGEERGEVRIWPIQKKRYGFYRWSNISQLLRVSGWMDHKHPMSGKYAAKKSFVNVSASNVPRGNQYCSCPFFFLSFLYTTLRYATILSHNHIGGYSAGSKAKQKPQKPKPPQPHLINPTPAAIGNFEISEATIINKIYRHSRTRASPGKTCSLVRGLLVAYWGHRLNCQRKRKALGRFHLLVCLGNKSFPIGKTKLFKRCLLPFRPGGPTSQILRHTIPAGCPSSNFLVMQYYFQMDQKSHSDPGELGDSFPAKAVVVPNHFVAAAPAEPGKADRQGVFFKKRIRSRIALGLCDASEQSSRSEFLAEARFICRAAIKTKTSIPFFGATFLFRRPLRSNNQIGDALPLRKQLLGQLRIYVRDLLGKEKVIRLVDFIDRSGIGGFFRGIGMMISIILRNRRIPYGYNYYLNEVRKVRSLLSDRTNTNTFFGSVKIESVHQSASPIAQDISFQLRGRNRTRSFRSIFSQIVRDIPNPKVMPPKGVRGIRICRPGRLKGAEIARTECREYGKTSINAFCQKIDHASAKVSTRYGISGVKVWISYSSVKGRVISKTYEIS</sequence>
<dbReference type="EMBL" id="KM672401">
    <property type="protein sequence ID" value="AJP33519.1"/>
    <property type="molecule type" value="Genomic_DNA"/>
</dbReference>
<dbReference type="InterPro" id="IPR044954">
    <property type="entry name" value="Ribosomal_uS3m_plant"/>
</dbReference>
<dbReference type="AlphaFoldDB" id="A0A0N7AKE7"/>
<evidence type="ECO:0000256" key="2">
    <source>
        <dbReference type="ARBA" id="ARBA00022980"/>
    </source>
</evidence>
<comment type="similarity">
    <text evidence="1 4">Belongs to the universal ribosomal protein uS3 family.</text>
</comment>
<feature type="region of interest" description="Disordered" evidence="5">
    <location>
        <begin position="250"/>
        <end position="271"/>
    </location>
</feature>
<dbReference type="GO" id="GO:0005840">
    <property type="term" value="C:ribosome"/>
    <property type="evidence" value="ECO:0007669"/>
    <property type="project" value="UniProtKB-KW"/>
</dbReference>
<geneLocation type="mitochondrion" evidence="7"/>
<protein>
    <submittedName>
        <fullName evidence="7">Ribosomal protein S3</fullName>
    </submittedName>
</protein>
<dbReference type="PANTHER" id="PTHR35928:SF2">
    <property type="entry name" value="SMALL RIBOSOMAL SUBUNIT PROTEIN US3M"/>
    <property type="match status" value="1"/>
</dbReference>
<dbReference type="Gene3D" id="3.30.1140.32">
    <property type="entry name" value="Ribosomal protein S3, C-terminal domain"/>
    <property type="match status" value="1"/>
</dbReference>
<dbReference type="GO" id="GO:0003735">
    <property type="term" value="F:structural constituent of ribosome"/>
    <property type="evidence" value="ECO:0007669"/>
    <property type="project" value="InterPro"/>
</dbReference>
<keyword evidence="3 4" id="KW-0687">Ribonucleoprotein</keyword>
<evidence type="ECO:0000256" key="3">
    <source>
        <dbReference type="ARBA" id="ARBA00023274"/>
    </source>
</evidence>
<feature type="domain" description="Small ribosomal subunit protein uS3 C-terminal" evidence="6">
    <location>
        <begin position="612"/>
        <end position="691"/>
    </location>
</feature>
<accession>A0A0N7AKE7</accession>
<gene>
    <name evidence="7" type="primary">rps3</name>
</gene>
<proteinExistence type="inferred from homology"/>
<dbReference type="GO" id="GO:0006412">
    <property type="term" value="P:translation"/>
    <property type="evidence" value="ECO:0007669"/>
    <property type="project" value="InterPro"/>
</dbReference>
<dbReference type="InterPro" id="IPR001351">
    <property type="entry name" value="Ribosomal_uS3_C"/>
</dbReference>
<evidence type="ECO:0000256" key="5">
    <source>
        <dbReference type="SAM" id="MobiDB-lite"/>
    </source>
</evidence>
<dbReference type="SUPFAM" id="SSF54821">
    <property type="entry name" value="Ribosomal protein S3 C-terminal domain"/>
    <property type="match status" value="1"/>
</dbReference>
<keyword evidence="2 4" id="KW-0689">Ribosomal protein</keyword>
<dbReference type="InterPro" id="IPR036419">
    <property type="entry name" value="Ribosomal_S3_C_sf"/>
</dbReference>
<dbReference type="GO" id="GO:1990904">
    <property type="term" value="C:ribonucleoprotein complex"/>
    <property type="evidence" value="ECO:0007669"/>
    <property type="project" value="UniProtKB-KW"/>
</dbReference>